<dbReference type="Proteomes" id="UP000220752">
    <property type="component" value="Unassembled WGS sequence"/>
</dbReference>
<dbReference type="Pfam" id="PF05704">
    <property type="entry name" value="Caps_synth"/>
    <property type="match status" value="1"/>
</dbReference>
<dbReference type="AlphaFoldDB" id="A0A2A6ZEM7"/>
<dbReference type="EMBL" id="NMTQ01000011">
    <property type="protein sequence ID" value="PDX59754.1"/>
    <property type="molecule type" value="Genomic_DNA"/>
</dbReference>
<protein>
    <recommendedName>
        <fullName evidence="3">Capsular biosynthesis protein</fullName>
    </recommendedName>
</protein>
<comment type="caution">
    <text evidence="1">The sequence shown here is derived from an EMBL/GenBank/DDBJ whole genome shotgun (WGS) entry which is preliminary data.</text>
</comment>
<evidence type="ECO:0000313" key="1">
    <source>
        <dbReference type="EMBL" id="PDX59754.1"/>
    </source>
</evidence>
<evidence type="ECO:0000313" key="2">
    <source>
        <dbReference type="Proteomes" id="UP000220752"/>
    </source>
</evidence>
<evidence type="ECO:0008006" key="3">
    <source>
        <dbReference type="Google" id="ProtNLM"/>
    </source>
</evidence>
<sequence>MNIKNRIDEFISIKNTFGCPFALKCYLLRVKSFASYEQFVFDFLEEEFSNLIQKYKDIPDATMPKSESSNIWTLWWQGLEQAPEIVKVCLKSQRENMVSKGFQYTVITKDNWKQFIDLPKYIIEKMENGKITLTHFSDIIRAELLKQYGGIWIDATVFCNKKMDLKPVTELFTAKFSPTPRSLTLGRWTGFLIGDKQGSKLFSFMSEAFSQYWEKYDSLVAYLLIDYIIAIACKHFPEIRKEYEQIPVNQTGLWLMLHEMNKPYDKNKWNQAIQTADFWKLSYKDEFNGGLLKEKTEQGELTNWGYLAKVARCERNGED</sequence>
<dbReference type="InterPro" id="IPR008441">
    <property type="entry name" value="AfumC-like_glycosyl_Trfase"/>
</dbReference>
<dbReference type="SUPFAM" id="SSF53448">
    <property type="entry name" value="Nucleotide-diphospho-sugar transferases"/>
    <property type="match status" value="1"/>
</dbReference>
<gene>
    <name evidence="1" type="ORF">CGS46_02290</name>
</gene>
<keyword evidence="2" id="KW-1185">Reference proteome</keyword>
<name>A0A2A6ZEM7_9FIRM</name>
<dbReference type="Gene3D" id="3.90.550.20">
    <property type="match status" value="1"/>
</dbReference>
<dbReference type="InterPro" id="IPR029044">
    <property type="entry name" value="Nucleotide-diphossugar_trans"/>
</dbReference>
<dbReference type="GO" id="GO:0016757">
    <property type="term" value="F:glycosyltransferase activity"/>
    <property type="evidence" value="ECO:0007669"/>
    <property type="project" value="InterPro"/>
</dbReference>
<accession>A0A2A6ZEM7</accession>
<reference evidence="1 2" key="1">
    <citation type="journal article" date="2017" name="Front. Microbiol.">
        <title>New Insights into the Diversity of the Genus Faecalibacterium.</title>
        <authorList>
            <person name="Benevides L."/>
            <person name="Burman S."/>
            <person name="Martin R."/>
            <person name="Robert V."/>
            <person name="Thomas M."/>
            <person name="Miquel S."/>
            <person name="Chain F."/>
            <person name="Sokol H."/>
            <person name="Bermudez-Humaran L.G."/>
            <person name="Morrison M."/>
            <person name="Langella P."/>
            <person name="Azevedo V.A."/>
            <person name="Chatel J.M."/>
            <person name="Soares S."/>
        </authorList>
    </citation>
    <scope>NUCLEOTIDE SEQUENCE [LARGE SCALE GENOMIC DNA]</scope>
    <source>
        <strain evidence="2">CNCM I-4540</strain>
    </source>
</reference>
<proteinExistence type="predicted"/>
<organism evidence="1 2">
    <name type="scientific">Faecalibacterium langellae</name>
    <dbReference type="NCBI Taxonomy" id="3435293"/>
    <lineage>
        <taxon>Bacteria</taxon>
        <taxon>Bacillati</taxon>
        <taxon>Bacillota</taxon>
        <taxon>Clostridia</taxon>
        <taxon>Eubacteriales</taxon>
        <taxon>Oscillospiraceae</taxon>
        <taxon>Faecalibacterium</taxon>
    </lineage>
</organism>